<accession>D5E3B5</accession>
<keyword evidence="1" id="KW-0614">Plasmid</keyword>
<reference evidence="1 2" key="1">
    <citation type="journal article" date="2005" name="Appl. Environ. Microbiol.">
        <title>Molecular characterization of plasmid pBM300 from Bacillus megaterium QM B1551.</title>
        <authorList>
            <person name="Kunnimalaiyaan M."/>
            <person name="Vary P.S."/>
        </authorList>
    </citation>
    <scope>NUCLEOTIDE SEQUENCE [LARGE SCALE GENOMIC DNA]</scope>
    <source>
        <strain evidence="2">ATCC 12872 / QMB1551</strain>
        <plasmid evidence="1">pBM300</plasmid>
    </source>
</reference>
<dbReference type="KEGG" id="bmq:BMQ_pBM30027"/>
<sequence length="51" mass="5714">MNRLCSIRKKKTPHVGGSFSSKYQDIASKMILWVSLTVCAKFVEGIQALNK</sequence>
<organism evidence="1 2">
    <name type="scientific">Priestia megaterium (strain ATCC 12872 / QMB1551)</name>
    <name type="common">Bacillus megaterium</name>
    <dbReference type="NCBI Taxonomy" id="545693"/>
    <lineage>
        <taxon>Bacteria</taxon>
        <taxon>Bacillati</taxon>
        <taxon>Bacillota</taxon>
        <taxon>Bacilli</taxon>
        <taxon>Bacillales</taxon>
        <taxon>Bacillaceae</taxon>
        <taxon>Priestia</taxon>
    </lineage>
</organism>
<name>D5E3B5_PRIM1</name>
<protein>
    <submittedName>
        <fullName evidence="1">Uncharacterized protein</fullName>
    </submittedName>
</protein>
<gene>
    <name evidence="1" type="ordered locus">BMQ_pBM30027</name>
</gene>
<reference evidence="1 2" key="3">
    <citation type="journal article" date="2011" name="J. Bacteriol.">
        <title>Genome sequences of the biotechnologically important Bacillus megaterium strains QM B1551 and DSM319.</title>
        <authorList>
            <person name="Eppinger M."/>
            <person name="Bunk B."/>
            <person name="Johns M.A."/>
            <person name="Edirisinghe J.N."/>
            <person name="Kutumbaka K.K."/>
            <person name="Koenig S.S."/>
            <person name="Huot Creasy H."/>
            <person name="Rosovitz M.J."/>
            <person name="Riley D.R."/>
            <person name="Daugherty S."/>
            <person name="Martin M."/>
            <person name="Elbourne L.D."/>
            <person name="Paulsen I."/>
            <person name="Biedendieck R."/>
            <person name="Braun C."/>
            <person name="Grayburn S."/>
            <person name="Dhingra S."/>
            <person name="Lukyanchuk V."/>
            <person name="Ball B."/>
            <person name="Ul-Qamar R."/>
            <person name="Seibel J."/>
            <person name="Bremer E."/>
            <person name="Jahn D."/>
            <person name="Ravel J."/>
            <person name="Vary P.S."/>
        </authorList>
    </citation>
    <scope>NUCLEOTIDE SEQUENCE [LARGE SCALE GENOMIC DNA]</scope>
    <source>
        <strain evidence="2">ATCC 12872 / QMB1551</strain>
        <plasmid evidence="1">pBM300</plasmid>
    </source>
</reference>
<geneLocation type="plasmid" evidence="1 2">
    <name>pBM300</name>
</geneLocation>
<dbReference type="EMBL" id="CP001986">
    <property type="protein sequence ID" value="ADE72290.1"/>
    <property type="molecule type" value="Genomic_DNA"/>
</dbReference>
<dbReference type="AlphaFoldDB" id="D5E3B5"/>
<evidence type="ECO:0000313" key="2">
    <source>
        <dbReference type="Proteomes" id="UP000000935"/>
    </source>
</evidence>
<keyword evidence="2" id="KW-1185">Reference proteome</keyword>
<evidence type="ECO:0000313" key="1">
    <source>
        <dbReference type="EMBL" id="ADE72290.1"/>
    </source>
</evidence>
<dbReference type="Proteomes" id="UP000000935">
    <property type="component" value="Plasmid pBM300"/>
</dbReference>
<reference key="2">
    <citation type="submission" date="2010-04" db="EMBL/GenBank/DDBJ databases">
        <title>Genome sequences of the industrial vitamin B12-producers B. megaterium QM B1551 and DSM319 reveal new insights into the Bacillus genome evolution and pan-genome structure.</title>
        <authorList>
            <person name="Eppinger M."/>
            <person name="Bunk B."/>
            <person name="Johns M.A."/>
            <person name="Edirisinghe J.N."/>
            <person name="Kutumbaka K.K."/>
            <person name="Riley D.R."/>
            <person name="Creasy H.H."/>
            <person name="Koenig S.S.K."/>
            <person name="Galens K."/>
            <person name="Orvis J."/>
            <person name="Creasy T."/>
            <person name="Biedendieck R."/>
            <person name="Braun C."/>
            <person name="Grayburn S."/>
            <person name="Jahn D."/>
            <person name="Ravel J."/>
            <person name="Vary P.S."/>
        </authorList>
    </citation>
    <scope>NUCLEOTIDE SEQUENCE</scope>
    <source>
        <strain>QM B1551</strain>
    </source>
</reference>
<proteinExistence type="predicted"/>
<dbReference type="HOGENOM" id="CLU_3095625_0_0_9"/>